<protein>
    <submittedName>
        <fullName evidence="1">Uncharacterized protein</fullName>
    </submittedName>
</protein>
<evidence type="ECO:0000313" key="1">
    <source>
        <dbReference type="EMBL" id="MBC8571393.1"/>
    </source>
</evidence>
<dbReference type="RefSeq" id="WP_262398445.1">
    <property type="nucleotide sequence ID" value="NZ_JACRTC010000011.1"/>
</dbReference>
<dbReference type="AlphaFoldDB" id="A0A926ECP2"/>
<organism evidence="1 2">
    <name type="scientific">Zongyangia hominis</name>
    <dbReference type="NCBI Taxonomy" id="2763677"/>
    <lineage>
        <taxon>Bacteria</taxon>
        <taxon>Bacillati</taxon>
        <taxon>Bacillota</taxon>
        <taxon>Clostridia</taxon>
        <taxon>Eubacteriales</taxon>
        <taxon>Oscillospiraceae</taxon>
        <taxon>Zongyangia</taxon>
    </lineage>
</organism>
<sequence length="65" mass="7250">MIIALAGVLIAVAAYLKKRTCALCDDYEQDIMDDDMDMEFYAQDDIGLMDEDPDLGEEPETAAEE</sequence>
<name>A0A926ECP2_9FIRM</name>
<accession>A0A926ECP2</accession>
<gene>
    <name evidence="1" type="ORF">H8709_11250</name>
</gene>
<reference evidence="1" key="1">
    <citation type="submission" date="2020-08" db="EMBL/GenBank/DDBJ databases">
        <title>Genome public.</title>
        <authorList>
            <person name="Liu C."/>
            <person name="Sun Q."/>
        </authorList>
    </citation>
    <scope>NUCLEOTIDE SEQUENCE</scope>
    <source>
        <strain evidence="1">NSJ-54</strain>
    </source>
</reference>
<evidence type="ECO:0000313" key="2">
    <source>
        <dbReference type="Proteomes" id="UP000660861"/>
    </source>
</evidence>
<proteinExistence type="predicted"/>
<dbReference type="EMBL" id="JACRTC010000011">
    <property type="protein sequence ID" value="MBC8571393.1"/>
    <property type="molecule type" value="Genomic_DNA"/>
</dbReference>
<comment type="caution">
    <text evidence="1">The sequence shown here is derived from an EMBL/GenBank/DDBJ whole genome shotgun (WGS) entry which is preliminary data.</text>
</comment>
<dbReference type="Proteomes" id="UP000660861">
    <property type="component" value="Unassembled WGS sequence"/>
</dbReference>
<keyword evidence="2" id="KW-1185">Reference proteome</keyword>